<keyword evidence="7" id="KW-1185">Reference proteome</keyword>
<evidence type="ECO:0000259" key="5">
    <source>
        <dbReference type="Pfam" id="PF01321"/>
    </source>
</evidence>
<dbReference type="InterPro" id="IPR000994">
    <property type="entry name" value="Pept_M24"/>
</dbReference>
<dbReference type="InterPro" id="IPR029149">
    <property type="entry name" value="Creatin/AminoP/Spt16_N"/>
</dbReference>
<dbReference type="RefSeq" id="WP_221920091.1">
    <property type="nucleotide sequence ID" value="NZ_CP173660.1"/>
</dbReference>
<comment type="similarity">
    <text evidence="3">Belongs to the peptidase M24B family.</text>
</comment>
<evidence type="ECO:0000256" key="3">
    <source>
        <dbReference type="RuleBase" id="RU000590"/>
    </source>
</evidence>
<evidence type="ECO:0000256" key="2">
    <source>
        <dbReference type="ARBA" id="ARBA00022801"/>
    </source>
</evidence>
<dbReference type="SUPFAM" id="SSF55920">
    <property type="entry name" value="Creatinase/aminopeptidase"/>
    <property type="match status" value="1"/>
</dbReference>
<proteinExistence type="inferred from homology"/>
<evidence type="ECO:0000259" key="4">
    <source>
        <dbReference type="Pfam" id="PF00557"/>
    </source>
</evidence>
<protein>
    <submittedName>
        <fullName evidence="6">Aminopeptidase P family protein</fullName>
    </submittedName>
</protein>
<dbReference type="Gene3D" id="3.90.230.10">
    <property type="entry name" value="Creatinase/methionine aminopeptidase superfamily"/>
    <property type="match status" value="1"/>
</dbReference>
<dbReference type="EMBL" id="VIRV01000017">
    <property type="protein sequence ID" value="MBY0759502.1"/>
    <property type="molecule type" value="Genomic_DNA"/>
</dbReference>
<dbReference type="Gene3D" id="3.40.350.10">
    <property type="entry name" value="Creatinase/prolidase N-terminal domain"/>
    <property type="match status" value="1"/>
</dbReference>
<dbReference type="Pfam" id="PF01321">
    <property type="entry name" value="Creatinase_N"/>
    <property type="match status" value="1"/>
</dbReference>
<dbReference type="Proteomes" id="UP000779049">
    <property type="component" value="Unassembled WGS sequence"/>
</dbReference>
<dbReference type="SUPFAM" id="SSF53092">
    <property type="entry name" value="Creatinase/prolidase N-terminal domain"/>
    <property type="match status" value="1"/>
</dbReference>
<dbReference type="PROSITE" id="PS00491">
    <property type="entry name" value="PROLINE_PEPTIDASE"/>
    <property type="match status" value="1"/>
</dbReference>
<accession>A0ABS7L955</accession>
<name>A0ABS7L955_9FIRM</name>
<dbReference type="CDD" id="cd01092">
    <property type="entry name" value="APP-like"/>
    <property type="match status" value="1"/>
</dbReference>
<keyword evidence="2" id="KW-0378">Hydrolase</keyword>
<dbReference type="PANTHER" id="PTHR46112">
    <property type="entry name" value="AMINOPEPTIDASE"/>
    <property type="match status" value="1"/>
</dbReference>
<evidence type="ECO:0000313" key="7">
    <source>
        <dbReference type="Proteomes" id="UP000779049"/>
    </source>
</evidence>
<gene>
    <name evidence="6" type="ORF">FLB61_10460</name>
</gene>
<sequence>MSKVDRLLEIIEKKDLDGIYITKEANVKYMSGYPDELAYLVISPEGRYLITDTRFTEMAEKACPDFEIVNWHNFNRSIPEALRNICKKAGIRKLGFEECFTTYDKYESIQKKLGEEQIELIPTCDIVEALRYTKSQEEVENTRIACQIADKALEELVPYIKPGVSERELCARLEFSMKMHGAQDIGFETILISGAKTSMLHGKPDDKKVEEGDFVLVDYGAKYNGYISDTTRTFVVGQPSEKQRQIYDLVKEGQETGLRFMGPGVHATKPDEEIRKTVKEYEEYYYAGIGHGVGLDLHEEPFLGNYGTRIMEPGCVITMEPGIYIPGWGGVRIEDTVLITETGTEILTHFPKELMILK</sequence>
<dbReference type="InterPro" id="IPR000587">
    <property type="entry name" value="Creatinase_N"/>
</dbReference>
<evidence type="ECO:0000313" key="6">
    <source>
        <dbReference type="EMBL" id="MBY0759502.1"/>
    </source>
</evidence>
<dbReference type="InterPro" id="IPR050659">
    <property type="entry name" value="Peptidase_M24B"/>
</dbReference>
<dbReference type="PANTHER" id="PTHR46112:SF3">
    <property type="entry name" value="AMINOPEPTIDASE YPDF"/>
    <property type="match status" value="1"/>
</dbReference>
<reference evidence="6 7" key="1">
    <citation type="journal article" date="2020" name="New Microbes New Infect">
        <title>Sellimonas caecigallum sp. nov., description and genome sequence of a new member of the Sellimonas genus isolated from the cecum of feral chicken.</title>
        <authorList>
            <person name="Wongkuna S."/>
            <person name="Ghimire S."/>
            <person name="Antony L."/>
            <person name="Chankhamhaengdecha S."/>
            <person name="Janvilisri T."/>
            <person name="Scaria J."/>
        </authorList>
    </citation>
    <scope>NUCLEOTIDE SEQUENCE [LARGE SCALE GENOMIC DNA]</scope>
    <source>
        <strain evidence="6 7">SW451</strain>
    </source>
</reference>
<evidence type="ECO:0000256" key="1">
    <source>
        <dbReference type="ARBA" id="ARBA00022723"/>
    </source>
</evidence>
<keyword evidence="6" id="KW-0031">Aminopeptidase</keyword>
<dbReference type="InterPro" id="IPR001131">
    <property type="entry name" value="Peptidase_M24B_aminopep-P_CS"/>
</dbReference>
<keyword evidence="6" id="KW-0645">Protease</keyword>
<dbReference type="Pfam" id="PF00557">
    <property type="entry name" value="Peptidase_M24"/>
    <property type="match status" value="1"/>
</dbReference>
<feature type="domain" description="Creatinase N-terminal" evidence="5">
    <location>
        <begin position="4"/>
        <end position="131"/>
    </location>
</feature>
<organism evidence="6 7">
    <name type="scientific">Sellimonas caecigallum</name>
    <dbReference type="NCBI Taxonomy" id="2592333"/>
    <lineage>
        <taxon>Bacteria</taxon>
        <taxon>Bacillati</taxon>
        <taxon>Bacillota</taxon>
        <taxon>Clostridia</taxon>
        <taxon>Lachnospirales</taxon>
        <taxon>Lachnospiraceae</taxon>
        <taxon>Sellimonas</taxon>
    </lineage>
</organism>
<dbReference type="InterPro" id="IPR036005">
    <property type="entry name" value="Creatinase/aminopeptidase-like"/>
</dbReference>
<dbReference type="GO" id="GO:0004177">
    <property type="term" value="F:aminopeptidase activity"/>
    <property type="evidence" value="ECO:0007669"/>
    <property type="project" value="UniProtKB-KW"/>
</dbReference>
<comment type="caution">
    <text evidence="6">The sequence shown here is derived from an EMBL/GenBank/DDBJ whole genome shotgun (WGS) entry which is preliminary data.</text>
</comment>
<feature type="domain" description="Peptidase M24" evidence="4">
    <location>
        <begin position="141"/>
        <end position="341"/>
    </location>
</feature>
<keyword evidence="1 3" id="KW-0479">Metal-binding</keyword>